<dbReference type="KEGG" id="mac:MA_1585"/>
<gene>
    <name evidence="2" type="ordered locus">MA_1585</name>
</gene>
<keyword evidence="3" id="KW-1185">Reference proteome</keyword>
<evidence type="ECO:0000313" key="2">
    <source>
        <dbReference type="EMBL" id="AAM04998.1"/>
    </source>
</evidence>
<dbReference type="Proteomes" id="UP000002487">
    <property type="component" value="Chromosome"/>
</dbReference>
<protein>
    <submittedName>
        <fullName evidence="2">Uncharacterized protein</fullName>
    </submittedName>
</protein>
<evidence type="ECO:0000256" key="1">
    <source>
        <dbReference type="SAM" id="MobiDB-lite"/>
    </source>
</evidence>
<sequence length="79" mass="9120">MNLNSRKPTGYSRHRARTKQTENTTGAHRLQIIQLILQLILQLIHNPAEGYQVSKIRFSIIRAQVCFRYYSVSGTALFT</sequence>
<organism evidence="2 3">
    <name type="scientific">Methanosarcina acetivorans (strain ATCC 35395 / DSM 2834 / JCM 12185 / C2A)</name>
    <dbReference type="NCBI Taxonomy" id="188937"/>
    <lineage>
        <taxon>Archaea</taxon>
        <taxon>Methanobacteriati</taxon>
        <taxon>Methanobacteriota</taxon>
        <taxon>Stenosarchaea group</taxon>
        <taxon>Methanomicrobia</taxon>
        <taxon>Methanosarcinales</taxon>
        <taxon>Methanosarcinaceae</taxon>
        <taxon>Methanosarcina</taxon>
    </lineage>
</organism>
<name>Q8TQF9_METAC</name>
<dbReference type="HOGENOM" id="CLU_2597666_0_0_2"/>
<accession>Q8TQF9</accession>
<feature type="region of interest" description="Disordered" evidence="1">
    <location>
        <begin position="1"/>
        <end position="24"/>
    </location>
</feature>
<dbReference type="EnsemblBacteria" id="AAM04998">
    <property type="protein sequence ID" value="AAM04998"/>
    <property type="gene ID" value="MA_1585"/>
</dbReference>
<dbReference type="EMBL" id="AE010299">
    <property type="protein sequence ID" value="AAM04998.1"/>
    <property type="molecule type" value="Genomic_DNA"/>
</dbReference>
<dbReference type="AlphaFoldDB" id="Q8TQF9"/>
<proteinExistence type="predicted"/>
<reference evidence="2 3" key="1">
    <citation type="journal article" date="2002" name="Genome Res.">
        <title>The genome of Methanosarcina acetivorans reveals extensive metabolic and physiological diversity.</title>
        <authorList>
            <person name="Galagan J.E."/>
            <person name="Nusbaum C."/>
            <person name="Roy A."/>
            <person name="Endrizzi M.G."/>
            <person name="Macdonald P."/>
            <person name="FitzHugh W."/>
            <person name="Calvo S."/>
            <person name="Engels R."/>
            <person name="Smirnov S."/>
            <person name="Atnoor D."/>
            <person name="Brown A."/>
            <person name="Allen N."/>
            <person name="Naylor J."/>
            <person name="Stange-Thomann N."/>
            <person name="DeArellano K."/>
            <person name="Johnson R."/>
            <person name="Linton L."/>
            <person name="McEwan P."/>
            <person name="McKernan K."/>
            <person name="Talamas J."/>
            <person name="Tirrell A."/>
            <person name="Ye W."/>
            <person name="Zimmer A."/>
            <person name="Barber R.D."/>
            <person name="Cann I."/>
            <person name="Graham D.E."/>
            <person name="Grahame D.A."/>
            <person name="Guss A."/>
            <person name="Hedderich R."/>
            <person name="Ingram-Smith C."/>
            <person name="Kuettner C.H."/>
            <person name="Krzycki J.A."/>
            <person name="Leigh J.A."/>
            <person name="Li W."/>
            <person name="Liu J."/>
            <person name="Mukhopadhyay B."/>
            <person name="Reeve J.N."/>
            <person name="Smith K."/>
            <person name="Springer T.A."/>
            <person name="Umayam L.A."/>
            <person name="White O."/>
            <person name="White R.H."/>
            <person name="de Macario E.C."/>
            <person name="Ferry J.G."/>
            <person name="Jarrell K.F."/>
            <person name="Jing H."/>
            <person name="Macario A.J.L."/>
            <person name="Paulsen I."/>
            <person name="Pritchett M."/>
            <person name="Sowers K.R."/>
            <person name="Swanson R.V."/>
            <person name="Zinder S.H."/>
            <person name="Lander E."/>
            <person name="Metcalf W.W."/>
            <person name="Birren B."/>
        </authorList>
    </citation>
    <scope>NUCLEOTIDE SEQUENCE [LARGE SCALE GENOMIC DNA]</scope>
    <source>
        <strain evidence="3">ATCC 35395 / DSM 2834 / JCM 12185 / C2A</strain>
    </source>
</reference>
<dbReference type="InParanoid" id="Q8TQF9"/>
<evidence type="ECO:0000313" key="3">
    <source>
        <dbReference type="Proteomes" id="UP000002487"/>
    </source>
</evidence>